<dbReference type="AlphaFoldDB" id="A0A382UFE3"/>
<protein>
    <submittedName>
        <fullName evidence="1">Uncharacterized protein</fullName>
    </submittedName>
</protein>
<proteinExistence type="predicted"/>
<reference evidence="1" key="1">
    <citation type="submission" date="2018-05" db="EMBL/GenBank/DDBJ databases">
        <authorList>
            <person name="Lanie J.A."/>
            <person name="Ng W.-L."/>
            <person name="Kazmierczak K.M."/>
            <person name="Andrzejewski T.M."/>
            <person name="Davidsen T.M."/>
            <person name="Wayne K.J."/>
            <person name="Tettelin H."/>
            <person name="Glass J.I."/>
            <person name="Rusch D."/>
            <person name="Podicherti R."/>
            <person name="Tsui H.-C.T."/>
            <person name="Winkler M.E."/>
        </authorList>
    </citation>
    <scope>NUCLEOTIDE SEQUENCE</scope>
</reference>
<evidence type="ECO:0000313" key="1">
    <source>
        <dbReference type="EMBL" id="SVD32767.1"/>
    </source>
</evidence>
<feature type="non-terminal residue" evidence="1">
    <location>
        <position position="1"/>
    </location>
</feature>
<gene>
    <name evidence="1" type="ORF">METZ01_LOCUS385621</name>
</gene>
<sequence>GKKMIVVSQENEKVRLKPYKSAVVKTPVVVKTVEPIPEGPKPEWESKKVVTEGVKNVQECLNPMGCPQDVKTGECLEGCSEQKVKIEMTETIIDPTNINVKNTAGIYDLALVLPVLLEMDPWGEWRDGMQEYFGKPAWLCIVAHKMGTPKFKTTMTRLIYSTPNLLETCNEVLPGESRRKLTPWTSPEIINSL</sequence>
<name>A0A382UFE3_9ZZZZ</name>
<organism evidence="1">
    <name type="scientific">marine metagenome</name>
    <dbReference type="NCBI Taxonomy" id="408172"/>
    <lineage>
        <taxon>unclassified sequences</taxon>
        <taxon>metagenomes</taxon>
        <taxon>ecological metagenomes</taxon>
    </lineage>
</organism>
<dbReference type="EMBL" id="UINC01143699">
    <property type="protein sequence ID" value="SVD32767.1"/>
    <property type="molecule type" value="Genomic_DNA"/>
</dbReference>
<accession>A0A382UFE3</accession>